<dbReference type="Gene3D" id="6.10.340.10">
    <property type="match status" value="1"/>
</dbReference>
<dbReference type="Pfam" id="PF00512">
    <property type="entry name" value="HisKA"/>
    <property type="match status" value="1"/>
</dbReference>
<dbReference type="SUPFAM" id="SSF158472">
    <property type="entry name" value="HAMP domain-like"/>
    <property type="match status" value="1"/>
</dbReference>
<protein>
    <recommendedName>
        <fullName evidence="2">histidine kinase</fullName>
        <ecNumber evidence="2">2.7.13.3</ecNumber>
    </recommendedName>
</protein>
<dbReference type="InterPro" id="IPR000014">
    <property type="entry name" value="PAS"/>
</dbReference>
<dbReference type="CDD" id="cd00082">
    <property type="entry name" value="HisKA"/>
    <property type="match status" value="1"/>
</dbReference>
<dbReference type="RefSeq" id="WP_187967749.1">
    <property type="nucleotide sequence ID" value="NZ_JACVDC010000147.1"/>
</dbReference>
<evidence type="ECO:0000313" key="11">
    <source>
        <dbReference type="Proteomes" id="UP000653730"/>
    </source>
</evidence>
<dbReference type="Pfam" id="PF00672">
    <property type="entry name" value="HAMP"/>
    <property type="match status" value="1"/>
</dbReference>
<feature type="non-terminal residue" evidence="10">
    <location>
        <position position="485"/>
    </location>
</feature>
<dbReference type="Gene3D" id="3.30.450.20">
    <property type="entry name" value="PAS domain"/>
    <property type="match status" value="1"/>
</dbReference>
<dbReference type="SUPFAM" id="SSF47384">
    <property type="entry name" value="Homodimeric domain of signal transducing histidine kinase"/>
    <property type="match status" value="1"/>
</dbReference>
<dbReference type="InterPro" id="IPR013767">
    <property type="entry name" value="PAS_fold"/>
</dbReference>
<evidence type="ECO:0000259" key="7">
    <source>
        <dbReference type="PROSITE" id="PS50109"/>
    </source>
</evidence>
<evidence type="ECO:0000256" key="1">
    <source>
        <dbReference type="ARBA" id="ARBA00000085"/>
    </source>
</evidence>
<dbReference type="InterPro" id="IPR035965">
    <property type="entry name" value="PAS-like_dom_sf"/>
</dbReference>
<evidence type="ECO:0000256" key="2">
    <source>
        <dbReference type="ARBA" id="ARBA00012438"/>
    </source>
</evidence>
<keyword evidence="4" id="KW-0418">Kinase</keyword>
<evidence type="ECO:0000313" key="10">
    <source>
        <dbReference type="EMBL" id="MBC9798641.1"/>
    </source>
</evidence>
<dbReference type="InterPro" id="IPR024478">
    <property type="entry name" value="HlyB_4HB_MCP"/>
</dbReference>
<evidence type="ECO:0000256" key="3">
    <source>
        <dbReference type="ARBA" id="ARBA00022679"/>
    </source>
</evidence>
<comment type="caution">
    <text evidence="10">The sequence shown here is derived from an EMBL/GenBank/DDBJ whole genome shotgun (WGS) entry which is preliminary data.</text>
</comment>
<dbReference type="GO" id="GO:0016020">
    <property type="term" value="C:membrane"/>
    <property type="evidence" value="ECO:0007669"/>
    <property type="project" value="UniProtKB-SubCell"/>
</dbReference>
<dbReference type="InterPro" id="IPR003660">
    <property type="entry name" value="HAMP_dom"/>
</dbReference>
<dbReference type="AlphaFoldDB" id="A0A926Q5Y4"/>
<organism evidence="10 11">
    <name type="scientific">Sinomicrobium weinanense</name>
    <dbReference type="NCBI Taxonomy" id="2842200"/>
    <lineage>
        <taxon>Bacteria</taxon>
        <taxon>Pseudomonadati</taxon>
        <taxon>Bacteroidota</taxon>
        <taxon>Flavobacteriia</taxon>
        <taxon>Flavobacteriales</taxon>
        <taxon>Flavobacteriaceae</taxon>
        <taxon>Sinomicrobium</taxon>
    </lineage>
</organism>
<dbReference type="SMART" id="SM00388">
    <property type="entry name" value="HisKA"/>
    <property type="match status" value="1"/>
</dbReference>
<feature type="domain" description="HAMP" evidence="9">
    <location>
        <begin position="181"/>
        <end position="233"/>
    </location>
</feature>
<dbReference type="EC" id="2.7.13.3" evidence="2"/>
<dbReference type="PANTHER" id="PTHR42878">
    <property type="entry name" value="TWO-COMPONENT HISTIDINE KINASE"/>
    <property type="match status" value="1"/>
</dbReference>
<accession>A0A926Q5Y4</accession>
<dbReference type="Pfam" id="PF00989">
    <property type="entry name" value="PAS"/>
    <property type="match status" value="1"/>
</dbReference>
<evidence type="ECO:0000259" key="8">
    <source>
        <dbReference type="PROSITE" id="PS50112"/>
    </source>
</evidence>
<dbReference type="SMART" id="SM00091">
    <property type="entry name" value="PAS"/>
    <property type="match status" value="1"/>
</dbReference>
<evidence type="ECO:0000256" key="5">
    <source>
        <dbReference type="ARBA" id="ARBA00023136"/>
    </source>
</evidence>
<comment type="catalytic activity">
    <reaction evidence="1">
        <text>ATP + protein L-histidine = ADP + protein N-phospho-L-histidine.</text>
        <dbReference type="EC" id="2.7.13.3"/>
    </reaction>
</comment>
<dbReference type="GO" id="GO:0000156">
    <property type="term" value="F:phosphorelay response regulator activity"/>
    <property type="evidence" value="ECO:0007669"/>
    <property type="project" value="TreeGrafter"/>
</dbReference>
<reference evidence="10 11" key="1">
    <citation type="submission" date="2020-09" db="EMBL/GenBank/DDBJ databases">
        <title>Sinomicrobium weinanense sp. nov., a halophilic bacteria isolated from saline-alkali soil.</title>
        <authorList>
            <person name="Wu P."/>
            <person name="Ren H."/>
            <person name="Mei Y."/>
            <person name="Liang Y."/>
            <person name="Chen Z."/>
        </authorList>
    </citation>
    <scope>NUCLEOTIDE SEQUENCE [LARGE SCALE GENOMIC DNA]</scope>
    <source>
        <strain evidence="10 11">FJxs</strain>
    </source>
</reference>
<sequence length="485" mass="54462">MKFKTKLLLSFGFLFIIILLLGLVGSFYVKKLGDEASTILKDNNRTLQYMERINTEVGAIEKILVFDLSGPVDAHLSALDAQLKLQQNNITETGEAGLTRKLESSINDFIATLNSSSKKESLEYTFQIREITSEIYAINQENLLKSNERVNHISGQVFVSMVTISFATLVIGLFFTFGMPAYLTRSIKIFDKAIDKVSRGIYDVNVPLNRKDEFGHLAASFNLMAVKLREFERSNYARILFEKNRLDTIINQLSEAIVGLDQDKNILFVNQRALSLLGVKQEEVQGKYAPDIAIHNELMQNLIRELMLGGHAEGKVLPPVKVTEGRSERLFSKDVIDITTTPKGQEERNVLIGHVIILTDITEFADKDKAKTRFMATLSHELKTPVAAIDMGVGLLQNEKTGTLNGEQREWIATIMQNNDRIKRTINEILDLSKIESGSIDVLSSKTKVGYLMDSAIMGIQPFIKEKELRVKNLSAIDKQEVLAD</sequence>
<dbReference type="InterPro" id="IPR050351">
    <property type="entry name" value="BphY/WalK/GraS-like"/>
</dbReference>
<dbReference type="CDD" id="cd06225">
    <property type="entry name" value="HAMP"/>
    <property type="match status" value="1"/>
</dbReference>
<feature type="domain" description="PAS" evidence="8">
    <location>
        <begin position="242"/>
        <end position="287"/>
    </location>
</feature>
<evidence type="ECO:0000259" key="9">
    <source>
        <dbReference type="PROSITE" id="PS50885"/>
    </source>
</evidence>
<dbReference type="PROSITE" id="PS50885">
    <property type="entry name" value="HAMP"/>
    <property type="match status" value="1"/>
</dbReference>
<evidence type="ECO:0000256" key="4">
    <source>
        <dbReference type="ARBA" id="ARBA00022777"/>
    </source>
</evidence>
<dbReference type="GO" id="GO:0030295">
    <property type="term" value="F:protein kinase activator activity"/>
    <property type="evidence" value="ECO:0007669"/>
    <property type="project" value="TreeGrafter"/>
</dbReference>
<dbReference type="Pfam" id="PF12729">
    <property type="entry name" value="4HB_MCP_1"/>
    <property type="match status" value="1"/>
</dbReference>
<feature type="domain" description="Histidine kinase" evidence="7">
    <location>
        <begin position="377"/>
        <end position="485"/>
    </location>
</feature>
<dbReference type="EMBL" id="JACVDC010000147">
    <property type="protein sequence ID" value="MBC9798641.1"/>
    <property type="molecule type" value="Genomic_DNA"/>
</dbReference>
<dbReference type="GO" id="GO:0007234">
    <property type="term" value="P:osmosensory signaling via phosphorelay pathway"/>
    <property type="evidence" value="ECO:0007669"/>
    <property type="project" value="TreeGrafter"/>
</dbReference>
<keyword evidence="5 6" id="KW-0472">Membrane</keyword>
<dbReference type="InterPro" id="IPR005467">
    <property type="entry name" value="His_kinase_dom"/>
</dbReference>
<dbReference type="PROSITE" id="PS50109">
    <property type="entry name" value="HIS_KIN"/>
    <property type="match status" value="1"/>
</dbReference>
<proteinExistence type="predicted"/>
<dbReference type="SMART" id="SM00304">
    <property type="entry name" value="HAMP"/>
    <property type="match status" value="1"/>
</dbReference>
<gene>
    <name evidence="10" type="ORF">IBL28_21930</name>
</gene>
<keyword evidence="6" id="KW-0812">Transmembrane</keyword>
<dbReference type="Gene3D" id="1.10.287.130">
    <property type="match status" value="1"/>
</dbReference>
<keyword evidence="6" id="KW-1133">Transmembrane helix</keyword>
<dbReference type="Proteomes" id="UP000653730">
    <property type="component" value="Unassembled WGS sequence"/>
</dbReference>
<dbReference type="NCBIfam" id="TIGR00229">
    <property type="entry name" value="sensory_box"/>
    <property type="match status" value="1"/>
</dbReference>
<dbReference type="InterPro" id="IPR036097">
    <property type="entry name" value="HisK_dim/P_sf"/>
</dbReference>
<keyword evidence="3" id="KW-0808">Transferase</keyword>
<name>A0A926Q5Y4_9FLAO</name>
<dbReference type="PROSITE" id="PS50112">
    <property type="entry name" value="PAS"/>
    <property type="match status" value="1"/>
</dbReference>
<feature type="transmembrane region" description="Helical" evidence="6">
    <location>
        <begin position="157"/>
        <end position="183"/>
    </location>
</feature>
<dbReference type="GO" id="GO:0006355">
    <property type="term" value="P:regulation of DNA-templated transcription"/>
    <property type="evidence" value="ECO:0007669"/>
    <property type="project" value="InterPro"/>
</dbReference>
<evidence type="ECO:0000256" key="6">
    <source>
        <dbReference type="SAM" id="Phobius"/>
    </source>
</evidence>
<dbReference type="SUPFAM" id="SSF55785">
    <property type="entry name" value="PYP-like sensor domain (PAS domain)"/>
    <property type="match status" value="1"/>
</dbReference>
<dbReference type="PANTHER" id="PTHR42878:SF12">
    <property type="entry name" value="SENSOR HISTIDINE KINASE YCBM"/>
    <property type="match status" value="1"/>
</dbReference>
<dbReference type="CDD" id="cd00130">
    <property type="entry name" value="PAS"/>
    <property type="match status" value="1"/>
</dbReference>
<dbReference type="GO" id="GO:0000155">
    <property type="term" value="F:phosphorelay sensor kinase activity"/>
    <property type="evidence" value="ECO:0007669"/>
    <property type="project" value="InterPro"/>
</dbReference>
<keyword evidence="11" id="KW-1185">Reference proteome</keyword>
<dbReference type="InterPro" id="IPR003661">
    <property type="entry name" value="HisK_dim/P_dom"/>
</dbReference>